<evidence type="ECO:0000256" key="4">
    <source>
        <dbReference type="SAM" id="MobiDB-lite"/>
    </source>
</evidence>
<dbReference type="AlphaFoldDB" id="A0A1I6T050"/>
<protein>
    <submittedName>
        <fullName evidence="6">DNA-binding transcriptional regulator, MarR family</fullName>
    </submittedName>
</protein>
<accession>A0A1I6T050</accession>
<dbReference type="InterPro" id="IPR036390">
    <property type="entry name" value="WH_DNA-bd_sf"/>
</dbReference>
<dbReference type="EMBL" id="FOZX01000005">
    <property type="protein sequence ID" value="SFS82655.1"/>
    <property type="molecule type" value="Genomic_DNA"/>
</dbReference>
<dbReference type="PANTHER" id="PTHR33164">
    <property type="entry name" value="TRANSCRIPTIONAL REGULATOR, MARR FAMILY"/>
    <property type="match status" value="1"/>
</dbReference>
<dbReference type="Proteomes" id="UP000198852">
    <property type="component" value="Unassembled WGS sequence"/>
</dbReference>
<dbReference type="SUPFAM" id="SSF46785">
    <property type="entry name" value="Winged helix' DNA-binding domain"/>
    <property type="match status" value="1"/>
</dbReference>
<keyword evidence="1" id="KW-0805">Transcription regulation</keyword>
<keyword evidence="7" id="KW-1185">Reference proteome</keyword>
<dbReference type="SMART" id="SM00347">
    <property type="entry name" value="HTH_MARR"/>
    <property type="match status" value="1"/>
</dbReference>
<dbReference type="PROSITE" id="PS01117">
    <property type="entry name" value="HTH_MARR_1"/>
    <property type="match status" value="1"/>
</dbReference>
<dbReference type="GO" id="GO:0006950">
    <property type="term" value="P:response to stress"/>
    <property type="evidence" value="ECO:0007669"/>
    <property type="project" value="TreeGrafter"/>
</dbReference>
<dbReference type="GO" id="GO:0003677">
    <property type="term" value="F:DNA binding"/>
    <property type="evidence" value="ECO:0007669"/>
    <property type="project" value="UniProtKB-KW"/>
</dbReference>
<evidence type="ECO:0000313" key="6">
    <source>
        <dbReference type="EMBL" id="SFS82655.1"/>
    </source>
</evidence>
<feature type="region of interest" description="Disordered" evidence="4">
    <location>
        <begin position="1"/>
        <end position="55"/>
    </location>
</feature>
<dbReference type="InterPro" id="IPR036388">
    <property type="entry name" value="WH-like_DNA-bd_sf"/>
</dbReference>
<reference evidence="7" key="1">
    <citation type="submission" date="2016-10" db="EMBL/GenBank/DDBJ databases">
        <authorList>
            <person name="Varghese N."/>
            <person name="Submissions S."/>
        </authorList>
    </citation>
    <scope>NUCLEOTIDE SEQUENCE [LARGE SCALE GENOMIC DNA]</scope>
    <source>
        <strain evidence="7">DSM 44771</strain>
    </source>
</reference>
<dbReference type="Gene3D" id="1.10.10.10">
    <property type="entry name" value="Winged helix-like DNA-binding domain superfamily/Winged helix DNA-binding domain"/>
    <property type="match status" value="1"/>
</dbReference>
<evidence type="ECO:0000313" key="7">
    <source>
        <dbReference type="Proteomes" id="UP000198852"/>
    </source>
</evidence>
<evidence type="ECO:0000256" key="1">
    <source>
        <dbReference type="ARBA" id="ARBA00023015"/>
    </source>
</evidence>
<keyword evidence="3" id="KW-0804">Transcription</keyword>
<feature type="domain" description="HTH marR-type" evidence="5">
    <location>
        <begin position="57"/>
        <end position="188"/>
    </location>
</feature>
<evidence type="ECO:0000256" key="3">
    <source>
        <dbReference type="ARBA" id="ARBA00023163"/>
    </source>
</evidence>
<dbReference type="RefSeq" id="WP_245775928.1">
    <property type="nucleotide sequence ID" value="NZ_FOZX01000005.1"/>
</dbReference>
<sequence>MDENSHTAQNGRDDRGAHHDATARGGVDRGGVEPEPAERDQADRSGVNRDDVDRSGADEALATMRAMVRIADATVAEVTGQLTLTQFRALVIIAEHSPPVIMGRVAEELAMNPSSATRACDRLVQLDLVQRARNPLNKRETLLAPTAGGREIVARVNHQRRTLLAEVLDRLDPATREAAIEAFTHFTAAAATTPL</sequence>
<organism evidence="6 7">
    <name type="scientific">Saccharopolyspora flava</name>
    <dbReference type="NCBI Taxonomy" id="95161"/>
    <lineage>
        <taxon>Bacteria</taxon>
        <taxon>Bacillati</taxon>
        <taxon>Actinomycetota</taxon>
        <taxon>Actinomycetes</taxon>
        <taxon>Pseudonocardiales</taxon>
        <taxon>Pseudonocardiaceae</taxon>
        <taxon>Saccharopolyspora</taxon>
    </lineage>
</organism>
<dbReference type="GO" id="GO:0003700">
    <property type="term" value="F:DNA-binding transcription factor activity"/>
    <property type="evidence" value="ECO:0007669"/>
    <property type="project" value="InterPro"/>
</dbReference>
<evidence type="ECO:0000256" key="2">
    <source>
        <dbReference type="ARBA" id="ARBA00023125"/>
    </source>
</evidence>
<dbReference type="STRING" id="95161.SAMN05660874_03615"/>
<dbReference type="InterPro" id="IPR023187">
    <property type="entry name" value="Tscrpt_reg_MarR-type_CS"/>
</dbReference>
<dbReference type="PANTHER" id="PTHR33164:SF94">
    <property type="entry name" value="TRANSCRIPTIONAL REGULATORY PROTEIN-RELATED"/>
    <property type="match status" value="1"/>
</dbReference>
<evidence type="ECO:0000259" key="5">
    <source>
        <dbReference type="PROSITE" id="PS50995"/>
    </source>
</evidence>
<feature type="compositionally biased region" description="Basic and acidic residues" evidence="4">
    <location>
        <begin position="11"/>
        <end position="55"/>
    </location>
</feature>
<dbReference type="InterPro" id="IPR000835">
    <property type="entry name" value="HTH_MarR-typ"/>
</dbReference>
<dbReference type="PROSITE" id="PS50995">
    <property type="entry name" value="HTH_MARR_2"/>
    <property type="match status" value="1"/>
</dbReference>
<keyword evidence="2 6" id="KW-0238">DNA-binding</keyword>
<proteinExistence type="predicted"/>
<dbReference type="Pfam" id="PF12802">
    <property type="entry name" value="MarR_2"/>
    <property type="match status" value="1"/>
</dbReference>
<feature type="compositionally biased region" description="Polar residues" evidence="4">
    <location>
        <begin position="1"/>
        <end position="10"/>
    </location>
</feature>
<name>A0A1I6T050_9PSEU</name>
<dbReference type="InterPro" id="IPR039422">
    <property type="entry name" value="MarR/SlyA-like"/>
</dbReference>
<gene>
    <name evidence="6" type="ORF">SAMN05660874_03615</name>
</gene>